<comment type="caution">
    <text evidence="2">The sequence shown here is derived from an EMBL/GenBank/DDBJ whole genome shotgun (WGS) entry which is preliminary data.</text>
</comment>
<dbReference type="RefSeq" id="WP_121201000.1">
    <property type="nucleotide sequence ID" value="NZ_RBKU01000001.1"/>
</dbReference>
<protein>
    <recommendedName>
        <fullName evidence="1">Probable sensor domain-containing protein</fullName>
    </recommendedName>
</protein>
<feature type="domain" description="Probable sensor" evidence="1">
    <location>
        <begin position="35"/>
        <end position="123"/>
    </location>
</feature>
<keyword evidence="3" id="KW-1185">Reference proteome</keyword>
<evidence type="ECO:0000313" key="2">
    <source>
        <dbReference type="EMBL" id="RKR84983.1"/>
    </source>
</evidence>
<organism evidence="2 3">
    <name type="scientific">Mucilaginibacter gracilis</name>
    <dbReference type="NCBI Taxonomy" id="423350"/>
    <lineage>
        <taxon>Bacteria</taxon>
        <taxon>Pseudomonadati</taxon>
        <taxon>Bacteroidota</taxon>
        <taxon>Sphingobacteriia</taxon>
        <taxon>Sphingobacteriales</taxon>
        <taxon>Sphingobacteriaceae</taxon>
        <taxon>Mucilaginibacter</taxon>
    </lineage>
</organism>
<dbReference type="Proteomes" id="UP000268007">
    <property type="component" value="Unassembled WGS sequence"/>
</dbReference>
<accession>A0A495J894</accession>
<dbReference type="Pfam" id="PF21751">
    <property type="entry name" value="DACNV"/>
    <property type="match status" value="1"/>
</dbReference>
<dbReference type="OrthoDB" id="782779at2"/>
<evidence type="ECO:0000313" key="3">
    <source>
        <dbReference type="Proteomes" id="UP000268007"/>
    </source>
</evidence>
<name>A0A495J894_9SPHI</name>
<reference evidence="2 3" key="1">
    <citation type="submission" date="2018-10" db="EMBL/GenBank/DDBJ databases">
        <title>Genomic Encyclopedia of Archaeal and Bacterial Type Strains, Phase II (KMG-II): from individual species to whole genera.</title>
        <authorList>
            <person name="Goeker M."/>
        </authorList>
    </citation>
    <scope>NUCLEOTIDE SEQUENCE [LARGE SCALE GENOMIC DNA]</scope>
    <source>
        <strain evidence="2 3">DSM 18602</strain>
    </source>
</reference>
<evidence type="ECO:0000259" key="1">
    <source>
        <dbReference type="Pfam" id="PF21751"/>
    </source>
</evidence>
<dbReference type="EMBL" id="RBKU01000001">
    <property type="protein sequence ID" value="RKR84983.1"/>
    <property type="molecule type" value="Genomic_DNA"/>
</dbReference>
<dbReference type="AlphaFoldDB" id="A0A495J894"/>
<proteinExistence type="predicted"/>
<gene>
    <name evidence="2" type="ORF">BDD43_5237</name>
</gene>
<dbReference type="InterPro" id="IPR048551">
    <property type="entry name" value="DACNV"/>
</dbReference>
<sequence>MHYQPTYQAACKVAPSVQKHFAHHIATAHAGGEKKLATAPDIAVIEQIIDVAFWASLRKEEGHSPRISIAFLAPAEAEKALIFERELPFKSSTLVKIGPGIERAGIHLGVWLKDGELVIWGTTITIPNFCFVLDVSEPALLVIKHRRIYGLGKYTNVAVLKGDYVRVIDEYSATLTDCPAIVTALLGFTSPSSWNDSVNVLIQLAVSMRAHGHGGSLLVVPDGTDTWRQSIIQPMQYAIKPAFTGLADLVMNEGTDKSDIFLKSALSREVDNIAGLTAVDGASVITTTHKLLAFGSKIVMREGSSRIKQVCLIEPIVGGEALFIHPAQTGGTRHLSAAQFVHDQHDAIALVASQDGQFTVFTWSPFHNMVQGYRIDTLLL</sequence>